<gene>
    <name evidence="1" type="ORF">SAMN04487948_102419</name>
</gene>
<dbReference type="EMBL" id="FODV01000002">
    <property type="protein sequence ID" value="SEO43790.1"/>
    <property type="molecule type" value="Genomic_DNA"/>
</dbReference>
<dbReference type="Proteomes" id="UP000199126">
    <property type="component" value="Unassembled WGS sequence"/>
</dbReference>
<reference evidence="2" key="1">
    <citation type="submission" date="2016-10" db="EMBL/GenBank/DDBJ databases">
        <authorList>
            <person name="Varghese N."/>
            <person name="Submissions S."/>
        </authorList>
    </citation>
    <scope>NUCLEOTIDE SEQUENCE [LARGE SCALE GENOMIC DNA]</scope>
    <source>
        <strain evidence="2">CGMCC 1.10121</strain>
    </source>
</reference>
<evidence type="ECO:0000313" key="2">
    <source>
        <dbReference type="Proteomes" id="UP000199126"/>
    </source>
</evidence>
<evidence type="ECO:0000313" key="1">
    <source>
        <dbReference type="EMBL" id="SEO43790.1"/>
    </source>
</evidence>
<sequence length="81" mass="8961">MAARDDTPTMKHALDVCQHMSHIPERVELFVCASCQSAYAGSPVKTETGHSYEAPDVCSGCDGEEFVAIEQWPHYESETNQ</sequence>
<keyword evidence="2" id="KW-1185">Reference proteome</keyword>
<name>A0A1H8PPB9_9EURY</name>
<protein>
    <recommendedName>
        <fullName evidence="3">Small CPxCG-related zinc finger protein</fullName>
    </recommendedName>
</protein>
<accession>A0A1H8PPB9</accession>
<dbReference type="AlphaFoldDB" id="A0A1H8PPB9"/>
<proteinExistence type="predicted"/>
<evidence type="ECO:0008006" key="3">
    <source>
        <dbReference type="Google" id="ProtNLM"/>
    </source>
</evidence>
<organism evidence="1 2">
    <name type="scientific">Halogranum amylolyticum</name>
    <dbReference type="NCBI Taxonomy" id="660520"/>
    <lineage>
        <taxon>Archaea</taxon>
        <taxon>Methanobacteriati</taxon>
        <taxon>Methanobacteriota</taxon>
        <taxon>Stenosarchaea group</taxon>
        <taxon>Halobacteria</taxon>
        <taxon>Halobacteriales</taxon>
        <taxon>Haloferacaceae</taxon>
    </lineage>
</organism>